<feature type="compositionally biased region" description="Acidic residues" evidence="1">
    <location>
        <begin position="232"/>
        <end position="242"/>
    </location>
</feature>
<feature type="region of interest" description="Disordered" evidence="1">
    <location>
        <begin position="216"/>
        <end position="243"/>
    </location>
</feature>
<keyword evidence="2" id="KW-0812">Transmembrane</keyword>
<evidence type="ECO:0000256" key="1">
    <source>
        <dbReference type="SAM" id="MobiDB-lite"/>
    </source>
</evidence>
<dbReference type="Proteomes" id="UP000294933">
    <property type="component" value="Unassembled WGS sequence"/>
</dbReference>
<feature type="region of interest" description="Disordered" evidence="1">
    <location>
        <begin position="1"/>
        <end position="20"/>
    </location>
</feature>
<feature type="compositionally biased region" description="Pro residues" evidence="1">
    <location>
        <begin position="1"/>
        <end position="11"/>
    </location>
</feature>
<feature type="region of interest" description="Disordered" evidence="1">
    <location>
        <begin position="596"/>
        <end position="628"/>
    </location>
</feature>
<proteinExistence type="predicted"/>
<evidence type="ECO:0000313" key="4">
    <source>
        <dbReference type="Proteomes" id="UP000294933"/>
    </source>
</evidence>
<keyword evidence="2" id="KW-1133">Transmembrane helix</keyword>
<keyword evidence="2" id="KW-0472">Membrane</keyword>
<keyword evidence="4" id="KW-1185">Reference proteome</keyword>
<sequence>MPEPTITPPPLARHHSRHGDRETEGIIGYAIQELSPSPASTSTTLCGAHSVVESIPIDAVHHNNSVTEPPSLAYYPDDPYDHAIGVRSPTEMHMRLPFIVDDDETTGLQNIAQKELVCITAQNIERYDMGIRIKKGAGFSVIPALKRQFTHETLIHPSWTRHVHPDGQPYYYNTPHAEPRLRYVTLADLLNTSVLTEIQLFVDHMHDLINRHVGRSSFTPSGPGNGNGPGDGDGDGDGDGIDADAAATGREEVEVEVFLQLSTDGTWGYYIVDHRNRCLFWLEDIDVETGIWEIGGKVMTFAHMQHYITYEYWCHCEWFPHDKTITREELDELAAFLAYGIIDTMTWMDSTISYSTEDLTTMLQVFNEMRNLNEKTVPVNAAAANERLLNFHGIHGARLTSEQSVQGGTGDHSLLVTILSPLLFCAPDEHLKGLEKIWVDGMIKQLHWKLFIETLKKDWMDYILYMDAKQGTVLLSVDVAFLSIPSVNEAAQIANLLSAACSGLFEQSDASTAWLGDVGDHVQLAICSRHIGKRNVFQFTVIGVTWLFIGVLIAWTIHTVWEYRPSRLRRFVHDRVMDLTRLLGVHRDDAYPDDLLSSANQPYPPSTHNLSTTHLPTSSLSSPPGSSSIVGRAWKRMVLRGGRLTKLAERTVFVQAV</sequence>
<dbReference type="CDD" id="cd00201">
    <property type="entry name" value="WW"/>
    <property type="match status" value="1"/>
</dbReference>
<dbReference type="OrthoDB" id="2657661at2759"/>
<feature type="transmembrane region" description="Helical" evidence="2">
    <location>
        <begin position="536"/>
        <end position="561"/>
    </location>
</feature>
<dbReference type="InterPro" id="IPR001202">
    <property type="entry name" value="WW_dom"/>
</dbReference>
<dbReference type="STRING" id="50990.A0A4Y7PUN6"/>
<dbReference type="VEuPathDB" id="FungiDB:BD410DRAFT_806289"/>
<accession>A0A4Y7PUN6</accession>
<reference evidence="3 4" key="1">
    <citation type="submission" date="2018-06" db="EMBL/GenBank/DDBJ databases">
        <title>A transcriptomic atlas of mushroom development highlights an independent origin of complex multicellularity.</title>
        <authorList>
            <consortium name="DOE Joint Genome Institute"/>
            <person name="Krizsan K."/>
            <person name="Almasi E."/>
            <person name="Merenyi Z."/>
            <person name="Sahu N."/>
            <person name="Viragh M."/>
            <person name="Koszo T."/>
            <person name="Mondo S."/>
            <person name="Kiss B."/>
            <person name="Balint B."/>
            <person name="Kues U."/>
            <person name="Barry K."/>
            <person name="Hegedus J.C."/>
            <person name="Henrissat B."/>
            <person name="Johnson J."/>
            <person name="Lipzen A."/>
            <person name="Ohm R."/>
            <person name="Nagy I."/>
            <person name="Pangilinan J."/>
            <person name="Yan J."/>
            <person name="Xiong Y."/>
            <person name="Grigoriev I.V."/>
            <person name="Hibbett D.S."/>
            <person name="Nagy L.G."/>
        </authorList>
    </citation>
    <scope>NUCLEOTIDE SEQUENCE [LARGE SCALE GENOMIC DNA]</scope>
    <source>
        <strain evidence="3 4">SZMC22713</strain>
    </source>
</reference>
<evidence type="ECO:0000256" key="2">
    <source>
        <dbReference type="SAM" id="Phobius"/>
    </source>
</evidence>
<organism evidence="3 4">
    <name type="scientific">Rickenella mellea</name>
    <dbReference type="NCBI Taxonomy" id="50990"/>
    <lineage>
        <taxon>Eukaryota</taxon>
        <taxon>Fungi</taxon>
        <taxon>Dikarya</taxon>
        <taxon>Basidiomycota</taxon>
        <taxon>Agaricomycotina</taxon>
        <taxon>Agaricomycetes</taxon>
        <taxon>Hymenochaetales</taxon>
        <taxon>Rickenellaceae</taxon>
        <taxon>Rickenella</taxon>
    </lineage>
</organism>
<gene>
    <name evidence="3" type="ORF">BD410DRAFT_806289</name>
</gene>
<evidence type="ECO:0000313" key="3">
    <source>
        <dbReference type="EMBL" id="TDL18736.1"/>
    </source>
</evidence>
<protein>
    <submittedName>
        <fullName evidence="3">Uncharacterized protein</fullName>
    </submittedName>
</protein>
<dbReference type="EMBL" id="ML170204">
    <property type="protein sequence ID" value="TDL18736.1"/>
    <property type="molecule type" value="Genomic_DNA"/>
</dbReference>
<dbReference type="AlphaFoldDB" id="A0A4Y7PUN6"/>
<feature type="compositionally biased region" description="Low complexity" evidence="1">
    <location>
        <begin position="606"/>
        <end position="628"/>
    </location>
</feature>
<name>A0A4Y7PUN6_9AGAM</name>